<dbReference type="Proteomes" id="UP001271890">
    <property type="component" value="Unassembled WGS sequence"/>
</dbReference>
<feature type="signal peptide" evidence="1">
    <location>
        <begin position="1"/>
        <end position="19"/>
    </location>
</feature>
<evidence type="ECO:0008006" key="4">
    <source>
        <dbReference type="Google" id="ProtNLM"/>
    </source>
</evidence>
<proteinExistence type="predicted"/>
<organism evidence="2 3">
    <name type="scientific">Xenorhabdus santafensis</name>
    <dbReference type="NCBI Taxonomy" id="2582833"/>
    <lineage>
        <taxon>Bacteria</taxon>
        <taxon>Pseudomonadati</taxon>
        <taxon>Pseudomonadota</taxon>
        <taxon>Gammaproteobacteria</taxon>
        <taxon>Enterobacterales</taxon>
        <taxon>Morganellaceae</taxon>
        <taxon>Xenorhabdus</taxon>
    </lineage>
</organism>
<accession>A0ABU4SE12</accession>
<protein>
    <recommendedName>
        <fullName evidence="4">DUF3761 domain-containing protein</fullName>
    </recommendedName>
</protein>
<sequence>MKKIILLVLFIFFSGSGFAYITTDSSDPNVKTVCMDGEYSTSTGSGACSYHGGIDYYIN</sequence>
<dbReference type="EMBL" id="VCDN01000082">
    <property type="protein sequence ID" value="MDX7988961.1"/>
    <property type="molecule type" value="Genomic_DNA"/>
</dbReference>
<comment type="caution">
    <text evidence="2">The sequence shown here is derived from an EMBL/GenBank/DDBJ whole genome shotgun (WGS) entry which is preliminary data.</text>
</comment>
<reference evidence="3" key="1">
    <citation type="journal article" date="2024" name="Toxins">
        <title>Genome Sequence Analysis of Native Xenorhabdus Strains Isolated from Entomopathogenic Nematodes in Argentina.</title>
        <authorList>
            <person name="Palma L."/>
            <person name="Frizzo L."/>
            <person name="Kaiser S."/>
            <person name="Berry C."/>
            <person name="Caballero P."/>
            <person name="Bode H.B."/>
            <person name="Del Valle E.E."/>
        </authorList>
    </citation>
    <scope>NUCLEOTIDE SEQUENCE [LARGE SCALE GENOMIC DNA]</scope>
    <source>
        <strain evidence="3">12</strain>
    </source>
</reference>
<keyword evidence="1" id="KW-0732">Signal</keyword>
<dbReference type="RefSeq" id="WP_319931358.1">
    <property type="nucleotide sequence ID" value="NZ_VCDN01000082.1"/>
</dbReference>
<gene>
    <name evidence="2" type="ORF">FE392_16845</name>
</gene>
<evidence type="ECO:0000256" key="1">
    <source>
        <dbReference type="SAM" id="SignalP"/>
    </source>
</evidence>
<evidence type="ECO:0000313" key="2">
    <source>
        <dbReference type="EMBL" id="MDX7988961.1"/>
    </source>
</evidence>
<name>A0ABU4SE12_9GAMM</name>
<evidence type="ECO:0000313" key="3">
    <source>
        <dbReference type="Proteomes" id="UP001271890"/>
    </source>
</evidence>
<feature type="chain" id="PRO_5047023104" description="DUF3761 domain-containing protein" evidence="1">
    <location>
        <begin position="20"/>
        <end position="59"/>
    </location>
</feature>
<keyword evidence="3" id="KW-1185">Reference proteome</keyword>